<accession>A0A0G3EJ96</accession>
<dbReference type="InterPro" id="IPR036390">
    <property type="entry name" value="WH_DNA-bd_sf"/>
</dbReference>
<organism evidence="3 4">
    <name type="scientific">Kiritimatiella glycovorans</name>
    <dbReference type="NCBI Taxonomy" id="1307763"/>
    <lineage>
        <taxon>Bacteria</taxon>
        <taxon>Pseudomonadati</taxon>
        <taxon>Kiritimatiellota</taxon>
        <taxon>Kiritimatiellia</taxon>
        <taxon>Kiritimatiellales</taxon>
        <taxon>Kiritimatiellaceae</taxon>
        <taxon>Kiritimatiella</taxon>
    </lineage>
</organism>
<dbReference type="InterPro" id="IPR015102">
    <property type="entry name" value="Tscrpt_reg_HTH_FeoC"/>
</dbReference>
<dbReference type="AlphaFoldDB" id="A0A0G3EJ96"/>
<evidence type="ECO:0000256" key="1">
    <source>
        <dbReference type="SAM" id="MobiDB-lite"/>
    </source>
</evidence>
<keyword evidence="4" id="KW-1185">Reference proteome</keyword>
<evidence type="ECO:0000313" key="3">
    <source>
        <dbReference type="EMBL" id="AKJ64850.1"/>
    </source>
</evidence>
<sequence>MLRETKQLLAKHGRLTLRELARHFDMDAGALEKMLETLVDKGQIRLVAGGCAKPCAGCTSACREDMLIYELNGNAEKRGEKDQVEQPGWAGLPGQAGRRPG</sequence>
<dbReference type="STRING" id="1307763.L21SP4_01607"/>
<name>A0A0G3EJ96_9BACT</name>
<dbReference type="Gene3D" id="1.10.10.10">
    <property type="entry name" value="Winged helix-like DNA-binding domain superfamily/Winged helix DNA-binding domain"/>
    <property type="match status" value="1"/>
</dbReference>
<dbReference type="KEGG" id="vbl:L21SP4_01607"/>
<dbReference type="InterPro" id="IPR036388">
    <property type="entry name" value="WH-like_DNA-bd_sf"/>
</dbReference>
<dbReference type="Proteomes" id="UP000035268">
    <property type="component" value="Chromosome"/>
</dbReference>
<evidence type="ECO:0000259" key="2">
    <source>
        <dbReference type="Pfam" id="PF09012"/>
    </source>
</evidence>
<proteinExistence type="predicted"/>
<evidence type="ECO:0000313" key="4">
    <source>
        <dbReference type="Proteomes" id="UP000035268"/>
    </source>
</evidence>
<protein>
    <submittedName>
        <fullName evidence="3">FeoC like transcriptional regulator</fullName>
    </submittedName>
</protein>
<reference evidence="4" key="1">
    <citation type="submission" date="2015-02" db="EMBL/GenBank/DDBJ databases">
        <title>Description and complete genome sequence of the first cultured representative of the subdivision 5 of the Verrucomicrobia phylum.</title>
        <authorList>
            <person name="Spring S."/>
            <person name="Bunk B."/>
            <person name="Sproer C."/>
            <person name="Klenk H.-P."/>
        </authorList>
    </citation>
    <scope>NUCLEOTIDE SEQUENCE [LARGE SCALE GENOMIC DNA]</scope>
    <source>
        <strain evidence="4">L21-Fru-AB</strain>
    </source>
</reference>
<dbReference type="Pfam" id="PF09012">
    <property type="entry name" value="FeoC"/>
    <property type="match status" value="1"/>
</dbReference>
<dbReference type="SUPFAM" id="SSF46785">
    <property type="entry name" value="Winged helix' DNA-binding domain"/>
    <property type="match status" value="1"/>
</dbReference>
<dbReference type="OrthoDB" id="467062at2"/>
<gene>
    <name evidence="3" type="ORF">L21SP4_01607</name>
</gene>
<feature type="region of interest" description="Disordered" evidence="1">
    <location>
        <begin position="76"/>
        <end position="101"/>
    </location>
</feature>
<dbReference type="EMBL" id="CP010904">
    <property type="protein sequence ID" value="AKJ64850.1"/>
    <property type="molecule type" value="Genomic_DNA"/>
</dbReference>
<reference evidence="3 4" key="2">
    <citation type="journal article" date="2016" name="ISME J.">
        <title>Characterization of the first cultured representative of Verrucomicrobia subdivision 5 indicates the proposal of a novel phylum.</title>
        <authorList>
            <person name="Spring S."/>
            <person name="Bunk B."/>
            <person name="Sproer C."/>
            <person name="Schumann P."/>
            <person name="Rohde M."/>
            <person name="Tindall B.J."/>
            <person name="Klenk H.P."/>
        </authorList>
    </citation>
    <scope>NUCLEOTIDE SEQUENCE [LARGE SCALE GENOMIC DNA]</scope>
    <source>
        <strain evidence="3 4">L21-Fru-AB</strain>
    </source>
</reference>
<dbReference type="RefSeq" id="WP_052882138.1">
    <property type="nucleotide sequence ID" value="NZ_CP010904.1"/>
</dbReference>
<feature type="domain" description="Transcriptional regulator HTH-type FeoC" evidence="2">
    <location>
        <begin position="1"/>
        <end position="63"/>
    </location>
</feature>